<dbReference type="STRING" id="27835.A0A0N4Y7W0"/>
<comment type="cofactor">
    <cofactor evidence="5">
        <name>heme</name>
        <dbReference type="ChEBI" id="CHEBI:30413"/>
    </cofactor>
</comment>
<dbReference type="InterPro" id="IPR001128">
    <property type="entry name" value="Cyt_P450"/>
</dbReference>
<keyword evidence="3 5" id="KW-0408">Iron</keyword>
<accession>A0A0N4Y7W0</accession>
<evidence type="ECO:0000313" key="7">
    <source>
        <dbReference type="EMBL" id="VDL75860.1"/>
    </source>
</evidence>
<dbReference type="OMA" id="DENHFED"/>
<sequence>MWAFIHLIKNPEEIQRLSAILNLNLWRKTKDGGFIGGQFVPQGTPIAAELSMIMSDENHFEDWKKFNPERYEKGGKSLEQRVIPFGLGKRSCIGEMLAKAELYLVLSNMIARYEFFEDPTAPIDLQTATPLGMMHRPKNFNIVLKAI</sequence>
<keyword evidence="8" id="KW-1185">Reference proteome</keyword>
<keyword evidence="4 6" id="KW-0503">Monooxygenase</keyword>
<dbReference type="GO" id="GO:0005506">
    <property type="term" value="F:iron ion binding"/>
    <property type="evidence" value="ECO:0007669"/>
    <property type="project" value="InterPro"/>
</dbReference>
<evidence type="ECO:0000256" key="6">
    <source>
        <dbReference type="RuleBase" id="RU000461"/>
    </source>
</evidence>
<dbReference type="InterPro" id="IPR050182">
    <property type="entry name" value="Cytochrome_P450_fam2"/>
</dbReference>
<reference evidence="9" key="1">
    <citation type="submission" date="2017-02" db="UniProtKB">
        <authorList>
            <consortium name="WormBaseParasite"/>
        </authorList>
    </citation>
    <scope>IDENTIFICATION</scope>
</reference>
<keyword evidence="5 6" id="KW-0349">Heme</keyword>
<gene>
    <name evidence="7" type="ORF">NBR_LOCUS12271</name>
</gene>
<dbReference type="GO" id="GO:0006805">
    <property type="term" value="P:xenobiotic metabolic process"/>
    <property type="evidence" value="ECO:0007669"/>
    <property type="project" value="TreeGrafter"/>
</dbReference>
<evidence type="ECO:0000313" key="8">
    <source>
        <dbReference type="Proteomes" id="UP000271162"/>
    </source>
</evidence>
<dbReference type="Pfam" id="PF00067">
    <property type="entry name" value="p450"/>
    <property type="match status" value="1"/>
</dbReference>
<reference evidence="7 8" key="2">
    <citation type="submission" date="2018-11" db="EMBL/GenBank/DDBJ databases">
        <authorList>
            <consortium name="Pathogen Informatics"/>
        </authorList>
    </citation>
    <scope>NUCLEOTIDE SEQUENCE [LARGE SCALE GENOMIC DNA]</scope>
</reference>
<dbReference type="PANTHER" id="PTHR24300">
    <property type="entry name" value="CYTOCHROME P450 508A4-RELATED"/>
    <property type="match status" value="1"/>
</dbReference>
<keyword evidence="6" id="KW-0560">Oxidoreductase</keyword>
<dbReference type="InterPro" id="IPR017972">
    <property type="entry name" value="Cyt_P450_CS"/>
</dbReference>
<dbReference type="GO" id="GO:0020037">
    <property type="term" value="F:heme binding"/>
    <property type="evidence" value="ECO:0007669"/>
    <property type="project" value="InterPro"/>
</dbReference>
<organism evidence="9">
    <name type="scientific">Nippostrongylus brasiliensis</name>
    <name type="common">Rat hookworm</name>
    <dbReference type="NCBI Taxonomy" id="27835"/>
    <lineage>
        <taxon>Eukaryota</taxon>
        <taxon>Metazoa</taxon>
        <taxon>Ecdysozoa</taxon>
        <taxon>Nematoda</taxon>
        <taxon>Chromadorea</taxon>
        <taxon>Rhabditida</taxon>
        <taxon>Rhabditina</taxon>
        <taxon>Rhabditomorpha</taxon>
        <taxon>Strongyloidea</taxon>
        <taxon>Heligmosomidae</taxon>
        <taxon>Nippostrongylus</taxon>
    </lineage>
</organism>
<protein>
    <submittedName>
        <fullName evidence="9">Cytochrome P450</fullName>
    </submittedName>
</protein>
<dbReference type="AlphaFoldDB" id="A0A0N4Y7W0"/>
<keyword evidence="2 5" id="KW-0479">Metal-binding</keyword>
<dbReference type="PANTHER" id="PTHR24300:SF375">
    <property type="entry name" value="CYTOCHROME P450 FAMILY"/>
    <property type="match status" value="1"/>
</dbReference>
<dbReference type="SUPFAM" id="SSF48264">
    <property type="entry name" value="Cytochrome P450"/>
    <property type="match status" value="1"/>
</dbReference>
<dbReference type="InterPro" id="IPR036396">
    <property type="entry name" value="Cyt_P450_sf"/>
</dbReference>
<evidence type="ECO:0000256" key="3">
    <source>
        <dbReference type="ARBA" id="ARBA00023004"/>
    </source>
</evidence>
<evidence type="ECO:0000313" key="9">
    <source>
        <dbReference type="WBParaSite" id="NBR_0001227001-mRNA-1"/>
    </source>
</evidence>
<dbReference type="GO" id="GO:0016712">
    <property type="term" value="F:oxidoreductase activity, acting on paired donors, with incorporation or reduction of molecular oxygen, reduced flavin or flavoprotein as one donor, and incorporation of one atom of oxygen"/>
    <property type="evidence" value="ECO:0007669"/>
    <property type="project" value="TreeGrafter"/>
</dbReference>
<dbReference type="EMBL" id="UYSL01020707">
    <property type="protein sequence ID" value="VDL75860.1"/>
    <property type="molecule type" value="Genomic_DNA"/>
</dbReference>
<dbReference type="PRINTS" id="PR00463">
    <property type="entry name" value="EP450I"/>
</dbReference>
<dbReference type="Proteomes" id="UP000271162">
    <property type="component" value="Unassembled WGS sequence"/>
</dbReference>
<evidence type="ECO:0000256" key="1">
    <source>
        <dbReference type="ARBA" id="ARBA00010617"/>
    </source>
</evidence>
<dbReference type="PROSITE" id="PS00086">
    <property type="entry name" value="CYTOCHROME_P450"/>
    <property type="match status" value="1"/>
</dbReference>
<dbReference type="GO" id="GO:0005737">
    <property type="term" value="C:cytoplasm"/>
    <property type="evidence" value="ECO:0007669"/>
    <property type="project" value="TreeGrafter"/>
</dbReference>
<dbReference type="WBParaSite" id="NBR_0001227001-mRNA-1">
    <property type="protein sequence ID" value="NBR_0001227001-mRNA-1"/>
    <property type="gene ID" value="NBR_0001227001"/>
</dbReference>
<dbReference type="Gene3D" id="1.10.630.10">
    <property type="entry name" value="Cytochrome P450"/>
    <property type="match status" value="1"/>
</dbReference>
<feature type="binding site" description="axial binding residue" evidence="5">
    <location>
        <position position="92"/>
    </location>
    <ligand>
        <name>heme</name>
        <dbReference type="ChEBI" id="CHEBI:30413"/>
    </ligand>
    <ligandPart>
        <name>Fe</name>
        <dbReference type="ChEBI" id="CHEBI:18248"/>
    </ligandPart>
</feature>
<evidence type="ECO:0000256" key="2">
    <source>
        <dbReference type="ARBA" id="ARBA00022723"/>
    </source>
</evidence>
<evidence type="ECO:0000256" key="4">
    <source>
        <dbReference type="ARBA" id="ARBA00023033"/>
    </source>
</evidence>
<dbReference type="PRINTS" id="PR00385">
    <property type="entry name" value="P450"/>
</dbReference>
<dbReference type="GO" id="GO:0006082">
    <property type="term" value="P:organic acid metabolic process"/>
    <property type="evidence" value="ECO:0007669"/>
    <property type="project" value="TreeGrafter"/>
</dbReference>
<proteinExistence type="inferred from homology"/>
<comment type="similarity">
    <text evidence="1 6">Belongs to the cytochrome P450 family.</text>
</comment>
<evidence type="ECO:0000256" key="5">
    <source>
        <dbReference type="PIRSR" id="PIRSR602401-1"/>
    </source>
</evidence>
<name>A0A0N4Y7W0_NIPBR</name>
<dbReference type="InterPro" id="IPR002401">
    <property type="entry name" value="Cyt_P450_E_grp-I"/>
</dbReference>